<dbReference type="InterPro" id="IPR010119">
    <property type="entry name" value="Gluconeogen_factor"/>
</dbReference>
<comment type="caution">
    <text evidence="3">The sequence shown here is derived from an EMBL/GenBank/DDBJ whole genome shotgun (WGS) entry which is preliminary data.</text>
</comment>
<dbReference type="Pfam" id="PF01933">
    <property type="entry name" value="CofD"/>
    <property type="match status" value="1"/>
</dbReference>
<organism evidence="3 4">
    <name type="scientific">Parvibacter caecicola</name>
    <dbReference type="NCBI Taxonomy" id="747645"/>
    <lineage>
        <taxon>Bacteria</taxon>
        <taxon>Bacillati</taxon>
        <taxon>Actinomycetota</taxon>
        <taxon>Coriobacteriia</taxon>
        <taxon>Coriobacteriales</taxon>
        <taxon>Coriobacteriaceae</taxon>
        <taxon>Parvibacter</taxon>
    </lineage>
</organism>
<dbReference type="GO" id="GO:0043743">
    <property type="term" value="F:LPPG:FO 2-phospho-L-lactate transferase activity"/>
    <property type="evidence" value="ECO:0007669"/>
    <property type="project" value="InterPro"/>
</dbReference>
<dbReference type="CDD" id="cd07187">
    <property type="entry name" value="YvcK_like"/>
    <property type="match status" value="1"/>
</dbReference>
<dbReference type="GO" id="GO:0005737">
    <property type="term" value="C:cytoplasm"/>
    <property type="evidence" value="ECO:0007669"/>
    <property type="project" value="UniProtKB-SubCell"/>
</dbReference>
<keyword evidence="4" id="KW-1185">Reference proteome</keyword>
<keyword evidence="1 2" id="KW-0963">Cytoplasm</keyword>
<name>A0A4T9T9V7_9ACTN</name>
<comment type="subcellular location">
    <subcellularLocation>
        <location evidence="2">Cytoplasm</location>
    </subcellularLocation>
</comment>
<dbReference type="RefSeq" id="WP_136845275.1">
    <property type="nucleotide sequence ID" value="NZ_SSTM01000001.1"/>
</dbReference>
<dbReference type="EMBL" id="SSTM01000001">
    <property type="protein sequence ID" value="TJW12371.1"/>
    <property type="molecule type" value="Genomic_DNA"/>
</dbReference>
<comment type="similarity">
    <text evidence="2">Belongs to the gluconeogenesis factor family.</text>
</comment>
<dbReference type="PANTHER" id="PTHR30135:SF3">
    <property type="entry name" value="GLUCONEOGENESIS FACTOR-RELATED"/>
    <property type="match status" value="1"/>
</dbReference>
<proteinExistence type="inferred from homology"/>
<evidence type="ECO:0000256" key="2">
    <source>
        <dbReference type="HAMAP-Rule" id="MF_00973"/>
    </source>
</evidence>
<evidence type="ECO:0000313" key="3">
    <source>
        <dbReference type="EMBL" id="TJW12371.1"/>
    </source>
</evidence>
<dbReference type="HAMAP" id="MF_00973">
    <property type="entry name" value="Gluconeogen_factor"/>
    <property type="match status" value="1"/>
</dbReference>
<accession>A0A4T9T9V7</accession>
<dbReference type="AlphaFoldDB" id="A0A4T9T9V7"/>
<dbReference type="GO" id="GO:0008360">
    <property type="term" value="P:regulation of cell shape"/>
    <property type="evidence" value="ECO:0007669"/>
    <property type="project" value="UniProtKB-UniRule"/>
</dbReference>
<dbReference type="Gene3D" id="3.40.50.10680">
    <property type="entry name" value="CofD-like domains"/>
    <property type="match status" value="1"/>
</dbReference>
<sequence length="379" mass="40813">MKLSRPFRSDPGATSAFQALNLDMQQMPASRGAQPLNAVVIGGGTGAPMSIRTLLSLGASTSAVVAMADDGGSTGILREEADVTPPGDIRKCLVAFAKNPDDPLVKVFKYRFAVARDHALGNLVLAGLEDACGSFPEAIAVCERLLETQGHVYPSTLDHVELRARTRDGALLEGQAVACHSKTALERVALVSRGGEVRPYQPALAAIRNADLIVLGPGSLFTSIIPNLLVPGVVEAIRESRGSVLFVCSLADVQGETWGLTAREHFEALADHGMEGLVDFMLVHSPRPVRSQNPVEQSFRAAVYPGRFGQMVDAPAGPDDDQVRRVNFTYDDLQAIQSRGPMVLERDLADAERPTWHNPQALCRAFGDVMAMIEARRRR</sequence>
<dbReference type="InterPro" id="IPR038136">
    <property type="entry name" value="CofD-like_dom_sf"/>
</dbReference>
<dbReference type="NCBIfam" id="TIGR01826">
    <property type="entry name" value="CofD_related"/>
    <property type="match status" value="1"/>
</dbReference>
<protein>
    <recommendedName>
        <fullName evidence="2">Putative gluconeogenesis factor</fullName>
    </recommendedName>
</protein>
<evidence type="ECO:0000313" key="4">
    <source>
        <dbReference type="Proteomes" id="UP000309454"/>
    </source>
</evidence>
<reference evidence="3 4" key="1">
    <citation type="submission" date="2019-04" db="EMBL/GenBank/DDBJ databases">
        <title>Microbes associate with the intestines of laboratory mice.</title>
        <authorList>
            <person name="Navarre W."/>
            <person name="Wong E."/>
            <person name="Huang K.C."/>
            <person name="Tropini C."/>
            <person name="Ng K."/>
            <person name="Yu B."/>
        </authorList>
    </citation>
    <scope>NUCLEOTIDE SEQUENCE [LARGE SCALE GENOMIC DNA]</scope>
    <source>
        <strain evidence="3 4">NM48_B13</strain>
    </source>
</reference>
<dbReference type="SUPFAM" id="SSF142338">
    <property type="entry name" value="CofD-like"/>
    <property type="match status" value="1"/>
</dbReference>
<evidence type="ECO:0000256" key="1">
    <source>
        <dbReference type="ARBA" id="ARBA00022490"/>
    </source>
</evidence>
<dbReference type="Proteomes" id="UP000309454">
    <property type="component" value="Unassembled WGS sequence"/>
</dbReference>
<dbReference type="PANTHER" id="PTHR30135">
    <property type="entry name" value="UNCHARACTERIZED PROTEIN YVCK-RELATED"/>
    <property type="match status" value="1"/>
</dbReference>
<comment type="function">
    <text evidence="2">Required for morphogenesis under gluconeogenic growth conditions.</text>
</comment>
<dbReference type="InterPro" id="IPR002882">
    <property type="entry name" value="CofD"/>
</dbReference>
<dbReference type="OrthoDB" id="9783842at2"/>
<gene>
    <name evidence="3" type="ORF">E5982_01870</name>
</gene>